<dbReference type="Pfam" id="PF01546">
    <property type="entry name" value="Peptidase_M20"/>
    <property type="match status" value="1"/>
</dbReference>
<dbReference type="EMBL" id="JASVEJ010000015">
    <property type="protein sequence ID" value="MDL5056602.1"/>
    <property type="molecule type" value="Genomic_DNA"/>
</dbReference>
<evidence type="ECO:0000313" key="2">
    <source>
        <dbReference type="Proteomes" id="UP001230986"/>
    </source>
</evidence>
<accession>A0ABT7LX55</accession>
<evidence type="ECO:0000313" key="1">
    <source>
        <dbReference type="EMBL" id="MDL5056602.1"/>
    </source>
</evidence>
<keyword evidence="2" id="KW-1185">Reference proteome</keyword>
<comment type="caution">
    <text evidence="1">The sequence shown here is derived from an EMBL/GenBank/DDBJ whole genome shotgun (WGS) entry which is preliminary data.</text>
</comment>
<dbReference type="InterPro" id="IPR002933">
    <property type="entry name" value="Peptidase_M20"/>
</dbReference>
<dbReference type="SUPFAM" id="SSF53187">
    <property type="entry name" value="Zn-dependent exopeptidases"/>
    <property type="match status" value="1"/>
</dbReference>
<protein>
    <submittedName>
        <fullName evidence="1">M20/M25/M40 family metallo-hydrolase</fullName>
    </submittedName>
</protein>
<dbReference type="InterPro" id="IPR050072">
    <property type="entry name" value="Peptidase_M20A"/>
</dbReference>
<proteinExistence type="predicted"/>
<dbReference type="Gene3D" id="3.40.630.10">
    <property type="entry name" value="Zn peptidases"/>
    <property type="match status" value="1"/>
</dbReference>
<reference evidence="1 2" key="1">
    <citation type="submission" date="2023-06" db="EMBL/GenBank/DDBJ databases">
        <title>Whole genome sequence of Oscillatoria calcuttensis NRMC-F 0142.</title>
        <authorList>
            <person name="Shakena Fathima T."/>
            <person name="Muralitharan G."/>
            <person name="Thajuddin N."/>
        </authorList>
    </citation>
    <scope>NUCLEOTIDE SEQUENCE [LARGE SCALE GENOMIC DNA]</scope>
    <source>
        <strain evidence="1 2">NRMC-F 0142</strain>
    </source>
</reference>
<sequence length="136" mass="14666">MKKPASVIHLLQDLVSICSVNPDGEPGVPRAQANEAQIARYLSDYFSSIGLDTKLQTVYPNRPNVIGSTKSARGKLPRIILCPHIDTVSVGGMTISPFDPKIKAGKLYGRGSSDTKGPLAAMLWALTEILKKIPPR</sequence>
<dbReference type="RefSeq" id="WP_286004255.1">
    <property type="nucleotide sequence ID" value="NZ_JASVEJ010000015.1"/>
</dbReference>
<gene>
    <name evidence="1" type="ORF">QQ055_03845</name>
</gene>
<dbReference type="PANTHER" id="PTHR43808">
    <property type="entry name" value="ACETYLORNITHINE DEACETYLASE"/>
    <property type="match status" value="1"/>
</dbReference>
<dbReference type="Proteomes" id="UP001230986">
    <property type="component" value="Unassembled WGS sequence"/>
</dbReference>
<organism evidence="1 2">
    <name type="scientific">Geitlerinema calcuttense NRMC-F 0142</name>
    <dbReference type="NCBI Taxonomy" id="2922238"/>
    <lineage>
        <taxon>Bacteria</taxon>
        <taxon>Bacillati</taxon>
        <taxon>Cyanobacteriota</taxon>
        <taxon>Cyanophyceae</taxon>
        <taxon>Geitlerinematales</taxon>
        <taxon>Geitlerinemataceae</taxon>
        <taxon>Geitlerinema</taxon>
    </lineage>
</organism>
<name>A0ABT7LX55_9CYAN</name>